<accession>A0ABR7DV36</accession>
<evidence type="ECO:0000259" key="7">
    <source>
        <dbReference type="Pfam" id="PF14322"/>
    </source>
</evidence>
<feature type="domain" description="SusD-like N-terminal" evidence="7">
    <location>
        <begin position="26"/>
        <end position="226"/>
    </location>
</feature>
<feature type="domain" description="RagB/SusD" evidence="6">
    <location>
        <begin position="320"/>
        <end position="664"/>
    </location>
</feature>
<name>A0ABR7DV36_9BACT</name>
<evidence type="ECO:0000256" key="2">
    <source>
        <dbReference type="ARBA" id="ARBA00006275"/>
    </source>
</evidence>
<evidence type="ECO:0000256" key="5">
    <source>
        <dbReference type="ARBA" id="ARBA00023237"/>
    </source>
</evidence>
<keyword evidence="9" id="KW-1185">Reference proteome</keyword>
<dbReference type="RefSeq" id="WP_186957875.1">
    <property type="nucleotide sequence ID" value="NZ_JACOOI010000001.1"/>
</dbReference>
<evidence type="ECO:0000256" key="4">
    <source>
        <dbReference type="ARBA" id="ARBA00023136"/>
    </source>
</evidence>
<evidence type="ECO:0000313" key="9">
    <source>
        <dbReference type="Proteomes" id="UP000644010"/>
    </source>
</evidence>
<dbReference type="InterPro" id="IPR012944">
    <property type="entry name" value="SusD_RagB_dom"/>
</dbReference>
<dbReference type="Gene3D" id="1.25.40.390">
    <property type="match status" value="1"/>
</dbReference>
<dbReference type="SUPFAM" id="SSF48452">
    <property type="entry name" value="TPR-like"/>
    <property type="match status" value="1"/>
</dbReference>
<keyword evidence="5" id="KW-0998">Cell outer membrane</keyword>
<dbReference type="Pfam" id="PF14322">
    <property type="entry name" value="SusD-like_3"/>
    <property type="match status" value="1"/>
</dbReference>
<dbReference type="InterPro" id="IPR011990">
    <property type="entry name" value="TPR-like_helical_dom_sf"/>
</dbReference>
<gene>
    <name evidence="8" type="ORF">H8S77_00520</name>
</gene>
<evidence type="ECO:0000259" key="6">
    <source>
        <dbReference type="Pfam" id="PF07980"/>
    </source>
</evidence>
<sequence>MKLNLKNICICSMVATIGLVMPACNDFLDRKPVSSITPEQYFNSAEELAAYAVNYYTTIIANYAGGYNAGPINADGDTDNMVVGEANTNYYAPGRWLVPSSSKIDFSLIRAMNYFLETVLPKYEAGVITGAEEDIKHYIGEIYYMRALVYFDRMTTYGDFPIITQVYPDRTEELVEASKRAPRNEVARFILEDLDKAISMLKTGSAYNKVRINRELALLTKSRVALFEGTFEKYHQGTPRVPGEQGWPGATMSYNQGKSFNIDSEINFFLTEAMNAAKEVADNLSLVQNSQVENPAVNQLYGWNPYFEMFSMPDPSSVNEVILWRQFDADLSVTHGYMPYIQQGGNNGMTKSYVDAYLMENGLPIYAANSGYKGDVSIDEQKTNRDGRLQLFLFGETTALSSEDSIGYYDAPTVIGLTEHRDRTGFRIRKHYCYDMTQIRSGIRGTNGLIVARAAEAYLNYIEASYVKNGSIDNTAATYWRQIRERAGVDPDFSKTIAATDLSKEPDWGVYSGSQKVDETLYNIRRERRCEFIGEGFRQRDLLRWRSFDALFTENMGTYIPEGVNFWTELYKNRAYLKVDEAGNITSESGLIEQADGLSSANVSNRNDSKYLRPYRVIKENNEVWNGYQWQKAYYLSPISVLDMTLASPDGTLEGTYLYQNPYWPTTASSSALE</sequence>
<evidence type="ECO:0000313" key="8">
    <source>
        <dbReference type="EMBL" id="MBC5641373.1"/>
    </source>
</evidence>
<organism evidence="8 9">
    <name type="scientific">Parabacteroides segnis</name>
    <dbReference type="NCBI Taxonomy" id="2763058"/>
    <lineage>
        <taxon>Bacteria</taxon>
        <taxon>Pseudomonadati</taxon>
        <taxon>Bacteroidota</taxon>
        <taxon>Bacteroidia</taxon>
        <taxon>Bacteroidales</taxon>
        <taxon>Tannerellaceae</taxon>
        <taxon>Parabacteroides</taxon>
    </lineage>
</organism>
<dbReference type="InterPro" id="IPR033985">
    <property type="entry name" value="SusD-like_N"/>
</dbReference>
<dbReference type="Proteomes" id="UP000644010">
    <property type="component" value="Unassembled WGS sequence"/>
</dbReference>
<dbReference type="EMBL" id="JACOOI010000001">
    <property type="protein sequence ID" value="MBC5641373.1"/>
    <property type="molecule type" value="Genomic_DNA"/>
</dbReference>
<evidence type="ECO:0000256" key="3">
    <source>
        <dbReference type="ARBA" id="ARBA00022729"/>
    </source>
</evidence>
<evidence type="ECO:0000256" key="1">
    <source>
        <dbReference type="ARBA" id="ARBA00004442"/>
    </source>
</evidence>
<comment type="similarity">
    <text evidence="2">Belongs to the SusD family.</text>
</comment>
<protein>
    <submittedName>
        <fullName evidence="8">RagB/SusD family nutrient uptake outer membrane protein</fullName>
    </submittedName>
</protein>
<proteinExistence type="inferred from homology"/>
<keyword evidence="4" id="KW-0472">Membrane</keyword>
<comment type="subcellular location">
    <subcellularLocation>
        <location evidence="1">Cell outer membrane</location>
    </subcellularLocation>
</comment>
<keyword evidence="3" id="KW-0732">Signal</keyword>
<comment type="caution">
    <text evidence="8">The sequence shown here is derived from an EMBL/GenBank/DDBJ whole genome shotgun (WGS) entry which is preliminary data.</text>
</comment>
<reference evidence="8 9" key="1">
    <citation type="submission" date="2020-08" db="EMBL/GenBank/DDBJ databases">
        <title>Genome public.</title>
        <authorList>
            <person name="Liu C."/>
            <person name="Sun Q."/>
        </authorList>
    </citation>
    <scope>NUCLEOTIDE SEQUENCE [LARGE SCALE GENOMIC DNA]</scope>
    <source>
        <strain evidence="8 9">BX2</strain>
    </source>
</reference>
<dbReference type="Pfam" id="PF07980">
    <property type="entry name" value="SusD_RagB"/>
    <property type="match status" value="1"/>
</dbReference>